<dbReference type="Proteomes" id="UP000054804">
    <property type="component" value="Unassembled WGS sequence"/>
</dbReference>
<evidence type="ECO:0000313" key="2">
    <source>
        <dbReference type="EMBL" id="KUF17236.1"/>
    </source>
</evidence>
<dbReference type="InterPro" id="IPR029063">
    <property type="entry name" value="SAM-dependent_MTases_sf"/>
</dbReference>
<gene>
    <name evidence="2" type="ORF">AT728_15505</name>
</gene>
<dbReference type="GO" id="GO:0006596">
    <property type="term" value="P:polyamine biosynthetic process"/>
    <property type="evidence" value="ECO:0007669"/>
    <property type="project" value="UniProtKB-KW"/>
</dbReference>
<organism evidence="2 3">
    <name type="scientific">Streptomyces silvensis</name>
    <dbReference type="NCBI Taxonomy" id="1765722"/>
    <lineage>
        <taxon>Bacteria</taxon>
        <taxon>Bacillati</taxon>
        <taxon>Actinomycetota</taxon>
        <taxon>Actinomycetes</taxon>
        <taxon>Kitasatosporales</taxon>
        <taxon>Streptomycetaceae</taxon>
        <taxon>Streptomyces</taxon>
    </lineage>
</organism>
<keyword evidence="1" id="KW-0620">Polyamine biosynthesis</keyword>
<dbReference type="EMBL" id="LOCL01000034">
    <property type="protein sequence ID" value="KUF17236.1"/>
    <property type="molecule type" value="Genomic_DNA"/>
</dbReference>
<evidence type="ECO:0000313" key="3">
    <source>
        <dbReference type="Proteomes" id="UP000054804"/>
    </source>
</evidence>
<reference evidence="2 3" key="1">
    <citation type="submission" date="2015-12" db="EMBL/GenBank/DDBJ databases">
        <title>Draft genome sequence of Streptomyces silvensis ATCC 53525, a producer of novel hormone antagonists.</title>
        <authorList>
            <person name="Johnston C.W."/>
            <person name="Li Y."/>
            <person name="Magarvey N.A."/>
        </authorList>
    </citation>
    <scope>NUCLEOTIDE SEQUENCE [LARGE SCALE GENOMIC DNA]</scope>
    <source>
        <strain evidence="2 3">ATCC 53525</strain>
    </source>
</reference>
<protein>
    <submittedName>
        <fullName evidence="2">Spermine synthase</fullName>
    </submittedName>
</protein>
<comment type="caution">
    <text evidence="2">The sequence shown here is derived from an EMBL/GenBank/DDBJ whole genome shotgun (WGS) entry which is preliminary data.</text>
</comment>
<dbReference type="RefSeq" id="WP_058848499.1">
    <property type="nucleotide sequence ID" value="NZ_LOCL01000034.1"/>
</dbReference>
<evidence type="ECO:0000256" key="1">
    <source>
        <dbReference type="ARBA" id="ARBA00023115"/>
    </source>
</evidence>
<name>A0A0W7X324_9ACTN</name>
<dbReference type="Pfam" id="PF01564">
    <property type="entry name" value="Spermine_synth"/>
    <property type="match status" value="1"/>
</dbReference>
<dbReference type="PANTHER" id="PTHR43317:SF1">
    <property type="entry name" value="THERMOSPERMINE SYNTHASE ACAULIS5"/>
    <property type="match status" value="1"/>
</dbReference>
<sequence length="286" mass="30501">MARNRRGRQAREALVEEVDGGLAELMPDRERGAAWTLLVDGAPQSHVDLDDPTYLDFEYQRRLGHIADLVAPPGRPVHAVHLGGGALTLARYVAATRPRSTQQVVERDTALVQLVRRALPLDPAARVRVRNTDARQGLAKVPDGWADLVIADVFSGARTPAHLTTTEFLTDVRRALKPTGWYAANLADGPPLAYLRGQLATAAAVFPELALVADPAVLRGRRFGNAVLLGAGQPLPVAELTRRSASDPHPARVEHGRALTDFAGGATAVTDASAVASPAPPSSVFR</sequence>
<dbReference type="STRING" id="1765722.AT728_15505"/>
<dbReference type="Gene3D" id="3.40.50.150">
    <property type="entry name" value="Vaccinia Virus protein VP39"/>
    <property type="match status" value="1"/>
</dbReference>
<proteinExistence type="predicted"/>
<dbReference type="AlphaFoldDB" id="A0A0W7X324"/>
<dbReference type="CDD" id="cd02440">
    <property type="entry name" value="AdoMet_MTases"/>
    <property type="match status" value="1"/>
</dbReference>
<dbReference type="NCBIfam" id="NF037959">
    <property type="entry name" value="MFS_SpdSyn"/>
    <property type="match status" value="1"/>
</dbReference>
<dbReference type="PANTHER" id="PTHR43317">
    <property type="entry name" value="THERMOSPERMINE SYNTHASE ACAULIS5"/>
    <property type="match status" value="1"/>
</dbReference>
<dbReference type="SUPFAM" id="SSF53335">
    <property type="entry name" value="S-adenosyl-L-methionine-dependent methyltransferases"/>
    <property type="match status" value="1"/>
</dbReference>
<dbReference type="OrthoDB" id="8221452at2"/>
<keyword evidence="3" id="KW-1185">Reference proteome</keyword>
<accession>A0A0W7X324</accession>